<feature type="region of interest" description="Disordered" evidence="1">
    <location>
        <begin position="740"/>
        <end position="761"/>
    </location>
</feature>
<name>A0A835KDX7_9ROSI</name>
<keyword evidence="2" id="KW-0812">Transmembrane</keyword>
<evidence type="ECO:0000313" key="5">
    <source>
        <dbReference type="EMBL" id="KAF9685825.1"/>
    </source>
</evidence>
<keyword evidence="6" id="KW-1185">Reference proteome</keyword>
<dbReference type="GO" id="GO:0003682">
    <property type="term" value="F:chromatin binding"/>
    <property type="evidence" value="ECO:0007669"/>
    <property type="project" value="InterPro"/>
</dbReference>
<feature type="region of interest" description="Disordered" evidence="1">
    <location>
        <begin position="1"/>
        <end position="40"/>
    </location>
</feature>
<evidence type="ECO:0000256" key="1">
    <source>
        <dbReference type="SAM" id="MobiDB-lite"/>
    </source>
</evidence>
<feature type="domain" description="BAH" evidence="3">
    <location>
        <begin position="52"/>
        <end position="174"/>
    </location>
</feature>
<dbReference type="PANTHER" id="PTHR46871">
    <property type="entry name" value="BROMO-ADJACENT HOMOLOGY (BAH) DOMAIN-CONTAINING PROTEIN"/>
    <property type="match status" value="1"/>
</dbReference>
<evidence type="ECO:0000313" key="6">
    <source>
        <dbReference type="Proteomes" id="UP000657918"/>
    </source>
</evidence>
<accession>A0A835KDX7</accession>
<dbReference type="GO" id="GO:0006351">
    <property type="term" value="P:DNA-templated transcription"/>
    <property type="evidence" value="ECO:0007669"/>
    <property type="project" value="InterPro"/>
</dbReference>
<dbReference type="InterPro" id="IPR043151">
    <property type="entry name" value="BAH_sf"/>
</dbReference>
<organism evidence="5 6">
    <name type="scientific">Salix dunnii</name>
    <dbReference type="NCBI Taxonomy" id="1413687"/>
    <lineage>
        <taxon>Eukaryota</taxon>
        <taxon>Viridiplantae</taxon>
        <taxon>Streptophyta</taxon>
        <taxon>Embryophyta</taxon>
        <taxon>Tracheophyta</taxon>
        <taxon>Spermatophyta</taxon>
        <taxon>Magnoliopsida</taxon>
        <taxon>eudicotyledons</taxon>
        <taxon>Gunneridae</taxon>
        <taxon>Pentapetalae</taxon>
        <taxon>rosids</taxon>
        <taxon>fabids</taxon>
        <taxon>Malpighiales</taxon>
        <taxon>Salicaceae</taxon>
        <taxon>Saliceae</taxon>
        <taxon>Salix</taxon>
    </lineage>
</organism>
<comment type="caution">
    <text evidence="5">The sequence shown here is derived from an EMBL/GenBank/DDBJ whole genome shotgun (WGS) entry which is preliminary data.</text>
</comment>
<dbReference type="Proteomes" id="UP000657918">
    <property type="component" value="Unassembled WGS sequence"/>
</dbReference>
<feature type="region of interest" description="Disordered" evidence="1">
    <location>
        <begin position="589"/>
        <end position="617"/>
    </location>
</feature>
<reference evidence="5 6" key="1">
    <citation type="submission" date="2020-10" db="EMBL/GenBank/DDBJ databases">
        <title>Plant Genome Project.</title>
        <authorList>
            <person name="Zhang R.-G."/>
        </authorList>
    </citation>
    <scope>NUCLEOTIDE SEQUENCE [LARGE SCALE GENOMIC DNA]</scope>
    <source>
        <strain evidence="5">FAFU-HL-1</strain>
        <tissue evidence="5">Leaf</tissue>
    </source>
</reference>
<keyword evidence="2" id="KW-1133">Transmembrane helix</keyword>
<keyword evidence="2" id="KW-0472">Membrane</keyword>
<dbReference type="AlphaFoldDB" id="A0A835KDX7"/>
<evidence type="ECO:0000259" key="4">
    <source>
        <dbReference type="PROSITE" id="PS51321"/>
    </source>
</evidence>
<feature type="domain" description="TFIIS central" evidence="4">
    <location>
        <begin position="566"/>
        <end position="766"/>
    </location>
</feature>
<feature type="transmembrane region" description="Helical" evidence="2">
    <location>
        <begin position="265"/>
        <end position="295"/>
    </location>
</feature>
<feature type="compositionally biased region" description="Acidic residues" evidence="1">
    <location>
        <begin position="1"/>
        <end position="20"/>
    </location>
</feature>
<dbReference type="InterPro" id="IPR001025">
    <property type="entry name" value="BAH_dom"/>
</dbReference>
<feature type="compositionally biased region" description="Basic and acidic residues" evidence="1">
    <location>
        <begin position="590"/>
        <end position="609"/>
    </location>
</feature>
<dbReference type="PROSITE" id="PS51321">
    <property type="entry name" value="TFIIS_CENTRAL"/>
    <property type="match status" value="1"/>
</dbReference>
<feature type="transmembrane region" description="Helical" evidence="2">
    <location>
        <begin position="307"/>
        <end position="328"/>
    </location>
</feature>
<dbReference type="EMBL" id="JADGMS010000003">
    <property type="protein sequence ID" value="KAF9685825.1"/>
    <property type="molecule type" value="Genomic_DNA"/>
</dbReference>
<feature type="compositionally biased region" description="Basic and acidic residues" evidence="1">
    <location>
        <begin position="875"/>
        <end position="888"/>
    </location>
</feature>
<dbReference type="OrthoDB" id="1922186at2759"/>
<dbReference type="InterPro" id="IPR003618">
    <property type="entry name" value="TFIIS_cen_dom"/>
</dbReference>
<dbReference type="Gene3D" id="3.30.70.100">
    <property type="match status" value="1"/>
</dbReference>
<proteinExistence type="predicted"/>
<dbReference type="PROSITE" id="PS51038">
    <property type="entry name" value="BAH"/>
    <property type="match status" value="2"/>
</dbReference>
<feature type="compositionally biased region" description="Basic and acidic residues" evidence="1">
    <location>
        <begin position="523"/>
        <end position="537"/>
    </location>
</feature>
<evidence type="ECO:0000256" key="2">
    <source>
        <dbReference type="SAM" id="Phobius"/>
    </source>
</evidence>
<gene>
    <name evidence="5" type="ORF">SADUNF_Sadunf03G0094300</name>
</gene>
<evidence type="ECO:0008006" key="7">
    <source>
        <dbReference type="Google" id="ProtNLM"/>
    </source>
</evidence>
<dbReference type="Gene3D" id="2.30.30.490">
    <property type="match status" value="2"/>
</dbReference>
<protein>
    <recommendedName>
        <fullName evidence="7">BAH domain-containing protein</fullName>
    </recommendedName>
</protein>
<feature type="region of interest" description="Disordered" evidence="1">
    <location>
        <begin position="875"/>
        <end position="916"/>
    </location>
</feature>
<feature type="compositionally biased region" description="Basic and acidic residues" evidence="1">
    <location>
        <begin position="904"/>
        <end position="916"/>
    </location>
</feature>
<dbReference type="Pfam" id="PF01426">
    <property type="entry name" value="BAH"/>
    <property type="match status" value="2"/>
</dbReference>
<evidence type="ECO:0000259" key="3">
    <source>
        <dbReference type="PROSITE" id="PS51038"/>
    </source>
</evidence>
<feature type="domain" description="BAH" evidence="3">
    <location>
        <begin position="343"/>
        <end position="462"/>
    </location>
</feature>
<dbReference type="PANTHER" id="PTHR46871:SF1">
    <property type="entry name" value="BROMO-ADJACENT HOMOLOGY (BAH) DOMAIN-CONTAINING PROTEIN"/>
    <property type="match status" value="1"/>
</dbReference>
<dbReference type="SMART" id="SM00439">
    <property type="entry name" value="BAH"/>
    <property type="match status" value="2"/>
</dbReference>
<sequence>MSMEHEEGEILPPEEEEEASQADPKPVGKRVRVSGEGSEKKSHYKVFEFSGNRYSIEDPVLLAPETKEQKPDIVIIKDITQTIDGMVMVTGQLFYHPENAKKKGGGNWQIRDTRELFYSTHLVEVPANCCEGSVVLFLVVGEEKSSWTERMKQMIVFKVQMSCGKSRVKARTVVAKTCGVNFLELQGDDVIVVAGDGIDAACLTYCLRKKEDAKPVGASTRVSGKGRGRRTHFDAFEFDGNRYELMLFEHVNVVGMVSLGFNREFLVRLVLIGLGGLFGGLGFLSMVCVLTSVLVFEGCSGVCDWDIYMLGLALETLWPSLAIGAGFAPAKFEGSKQLYILRFKLSAEDPVLLVPEDKEQKPYVAIIKDISQTKHGSMMVTGQWFYRPEEAERKGGGGWQSRDTRELFYSFHRDEVPAESVMHKCVVHFVPIHKQLPNRKQYPGFIVQKVYDTVERKLWKLTEKDYEYNKQHGIDLLVQKTLSRMGDLPDIEIEDAPTGPPEQEDSAKAKRTLRRKNVSPLEVTREEQTNGRPDNLKAETPGSCLSIDSEYYAILVKFNALTGDTLRDKWLERLLQSIQYMCSSPNSTLDDGKLKGGSDGVDHKKEQKSQGDVSGSKENYAKVGKSFPWLDAAVPAVSALEKASHDALSSDFQKYNQKLRQLAFNLKVSLVLTLYQGCYAPGVHPMWLLFFPSAQYEIKGAMELSSVFIKDNNAFLARRLLNRELEPTKMLNMSPNELKEGLTAEETAKKEPEESEHMQMTDSRCSRCSEFKVRLRDIIQAGHGSRYQHLFAMGIGALRLGSAKFYWQLVLHKSFSMEASNLENLECFACGHSWYAPRDEVSMLLIDTSSARNVGTAPWATTKFDEVEKKLVSPRESEKATEFLKKTSEPCMPELENQRSVSKVKNEESSETQKEC</sequence>
<feature type="region of interest" description="Disordered" evidence="1">
    <location>
        <begin position="490"/>
        <end position="540"/>
    </location>
</feature>